<dbReference type="InterPro" id="IPR023214">
    <property type="entry name" value="HAD_sf"/>
</dbReference>
<evidence type="ECO:0000313" key="3">
    <source>
        <dbReference type="EMBL" id="EAX95641.1"/>
    </source>
</evidence>
<comment type="subcellular location">
    <subcellularLocation>
        <location evidence="1">Mitochondrion inner membrane</location>
        <topology evidence="1">Single-pass membrane protein</topology>
    </subcellularLocation>
</comment>
<comment type="function">
    <text evidence="1">Essential component of the TIM23 complex, a complex that mediates the translocation of transit peptide-containing proteins across the mitochondrial inner membrane.</text>
</comment>
<keyword evidence="4" id="KW-1185">Reference proteome</keyword>
<keyword evidence="1" id="KW-0496">Mitochondrion</keyword>
<dbReference type="OMA" id="WHMENAI"/>
<dbReference type="Pfam" id="PF03031">
    <property type="entry name" value="NIF"/>
    <property type="match status" value="1"/>
</dbReference>
<organism evidence="3 4">
    <name type="scientific">Trichomonas vaginalis (strain ATCC PRA-98 / G3)</name>
    <dbReference type="NCBI Taxonomy" id="412133"/>
    <lineage>
        <taxon>Eukaryota</taxon>
        <taxon>Metamonada</taxon>
        <taxon>Parabasalia</taxon>
        <taxon>Trichomonadida</taxon>
        <taxon>Trichomonadidae</taxon>
        <taxon>Trichomonas</taxon>
    </lineage>
</organism>
<keyword evidence="1" id="KW-0811">Translocation</keyword>
<dbReference type="FunFam" id="3.40.50.1000:FF:000361">
    <property type="entry name" value="NLI interacting factor-like phosphatase family protein"/>
    <property type="match status" value="1"/>
</dbReference>
<keyword evidence="1" id="KW-0653">Protein transport</keyword>
<dbReference type="SUPFAM" id="SSF56784">
    <property type="entry name" value="HAD-like"/>
    <property type="match status" value="1"/>
</dbReference>
<dbReference type="GO" id="GO:0004721">
    <property type="term" value="F:phosphoprotein phosphatase activity"/>
    <property type="evidence" value="ECO:0000318"/>
    <property type="project" value="GO_Central"/>
</dbReference>
<dbReference type="CDD" id="cd07521">
    <property type="entry name" value="HAD_FCP1-like"/>
    <property type="match status" value="1"/>
</dbReference>
<feature type="domain" description="FCP1 homology" evidence="2">
    <location>
        <begin position="27"/>
        <end position="182"/>
    </location>
</feature>
<comment type="subunit">
    <text evidence="1">Component of the TIM23 complex.</text>
</comment>
<dbReference type="InterPro" id="IPR004274">
    <property type="entry name" value="FCP1_dom"/>
</dbReference>
<dbReference type="VEuPathDB" id="TrichDB:TVAGG3_0895400"/>
<evidence type="ECO:0000313" key="4">
    <source>
        <dbReference type="Proteomes" id="UP000001542"/>
    </source>
</evidence>
<dbReference type="Proteomes" id="UP000001542">
    <property type="component" value="Unassembled WGS sequence"/>
</dbReference>
<dbReference type="InterPro" id="IPR036412">
    <property type="entry name" value="HAD-like_sf"/>
</dbReference>
<dbReference type="PANTHER" id="PTHR12210">
    <property type="entry name" value="DULLARD PROTEIN PHOSPHATASE"/>
    <property type="match status" value="1"/>
</dbReference>
<proteinExistence type="inferred from homology"/>
<reference evidence="3" key="1">
    <citation type="submission" date="2006-10" db="EMBL/GenBank/DDBJ databases">
        <authorList>
            <person name="Amadeo P."/>
            <person name="Zhao Q."/>
            <person name="Wortman J."/>
            <person name="Fraser-Liggett C."/>
            <person name="Carlton J."/>
        </authorList>
    </citation>
    <scope>NUCLEOTIDE SEQUENCE</scope>
    <source>
        <strain evidence="3">G3</strain>
    </source>
</reference>
<dbReference type="EMBL" id="DS113795">
    <property type="protein sequence ID" value="EAX95641.1"/>
    <property type="molecule type" value="Genomic_DNA"/>
</dbReference>
<dbReference type="GO" id="GO:0015031">
    <property type="term" value="P:protein transport"/>
    <property type="evidence" value="ECO:0007669"/>
    <property type="project" value="UniProtKB-KW"/>
</dbReference>
<dbReference type="GO" id="GO:0005744">
    <property type="term" value="C:TIM23 mitochondrial import inner membrane translocase complex"/>
    <property type="evidence" value="ECO:0007669"/>
    <property type="project" value="UniProtKB-UniRule"/>
</dbReference>
<keyword evidence="1" id="KW-0809">Transit peptide</keyword>
<accession>A2FHG5</accession>
<gene>
    <name evidence="3" type="ORF">TVAG_045290</name>
</gene>
<name>A2FHG5_TRIV3</name>
<dbReference type="SMART" id="SM00577">
    <property type="entry name" value="CPDc"/>
    <property type="match status" value="1"/>
</dbReference>
<dbReference type="SMR" id="A2FHG5"/>
<protein>
    <recommendedName>
        <fullName evidence="1">Mitochondrial import inner membrane translocase subunit TIM50</fullName>
    </recommendedName>
</protein>
<dbReference type="Gene3D" id="3.40.50.1000">
    <property type="entry name" value="HAD superfamily/HAD-like"/>
    <property type="match status" value="1"/>
</dbReference>
<evidence type="ECO:0000256" key="1">
    <source>
        <dbReference type="RuleBase" id="RU365079"/>
    </source>
</evidence>
<dbReference type="InterPro" id="IPR050365">
    <property type="entry name" value="TIM50"/>
</dbReference>
<dbReference type="STRING" id="5722.A2FHG5"/>
<dbReference type="KEGG" id="tva:4753398"/>
<dbReference type="OrthoDB" id="287041at2759"/>
<dbReference type="VEuPathDB" id="TrichDB:TVAG_045290"/>
<comment type="similarity">
    <text evidence="1">Belongs to the TIM50 family.</text>
</comment>
<reference evidence="3" key="2">
    <citation type="journal article" date="2007" name="Science">
        <title>Draft genome sequence of the sexually transmitted pathogen Trichomonas vaginalis.</title>
        <authorList>
            <person name="Carlton J.M."/>
            <person name="Hirt R.P."/>
            <person name="Silva J.C."/>
            <person name="Delcher A.L."/>
            <person name="Schatz M."/>
            <person name="Zhao Q."/>
            <person name="Wortman J.R."/>
            <person name="Bidwell S.L."/>
            <person name="Alsmark U.C.M."/>
            <person name="Besteiro S."/>
            <person name="Sicheritz-Ponten T."/>
            <person name="Noel C.J."/>
            <person name="Dacks J.B."/>
            <person name="Foster P.G."/>
            <person name="Simillion C."/>
            <person name="Van de Peer Y."/>
            <person name="Miranda-Saavedra D."/>
            <person name="Barton G.J."/>
            <person name="Westrop G.D."/>
            <person name="Mueller S."/>
            <person name="Dessi D."/>
            <person name="Fiori P.L."/>
            <person name="Ren Q."/>
            <person name="Paulsen I."/>
            <person name="Zhang H."/>
            <person name="Bastida-Corcuera F.D."/>
            <person name="Simoes-Barbosa A."/>
            <person name="Brown M.T."/>
            <person name="Hayes R.D."/>
            <person name="Mukherjee M."/>
            <person name="Okumura C.Y."/>
            <person name="Schneider R."/>
            <person name="Smith A.J."/>
            <person name="Vanacova S."/>
            <person name="Villalvazo M."/>
            <person name="Haas B.J."/>
            <person name="Pertea M."/>
            <person name="Feldblyum T.V."/>
            <person name="Utterback T.R."/>
            <person name="Shu C.L."/>
            <person name="Osoegawa K."/>
            <person name="de Jong P.J."/>
            <person name="Hrdy I."/>
            <person name="Horvathova L."/>
            <person name="Zubacova Z."/>
            <person name="Dolezal P."/>
            <person name="Malik S.B."/>
            <person name="Logsdon J.M. Jr."/>
            <person name="Henze K."/>
            <person name="Gupta A."/>
            <person name="Wang C.C."/>
            <person name="Dunne R.L."/>
            <person name="Upcroft J.A."/>
            <person name="Upcroft P."/>
            <person name="White O."/>
            <person name="Salzberg S.L."/>
            <person name="Tang P."/>
            <person name="Chiu C.-H."/>
            <person name="Lee Y.-S."/>
            <person name="Embley T.M."/>
            <person name="Coombs G.H."/>
            <person name="Mottram J.C."/>
            <person name="Tachezy J."/>
            <person name="Fraser-Liggett C.M."/>
            <person name="Johnson P.J."/>
        </authorList>
    </citation>
    <scope>NUCLEOTIDE SEQUENCE [LARGE SCALE GENOMIC DNA]</scope>
    <source>
        <strain evidence="3">G3</strain>
    </source>
</reference>
<dbReference type="eggNOG" id="KOG1605">
    <property type="taxonomic scope" value="Eukaryota"/>
</dbReference>
<evidence type="ECO:0000259" key="2">
    <source>
        <dbReference type="PROSITE" id="PS50969"/>
    </source>
</evidence>
<keyword evidence="1" id="KW-0813">Transport</keyword>
<sequence>MLAYPMNSTAAQLNLTTACSQEIISNILLSKPCIAIDLDETLVFSYQLPPKTECFPVRIGRRRAYVTVRPGAIEFLDKIKEMYEIFIFTASEKPYADKVIDAIAPYIDQEHRLFRDSCQCADGYHVKDLRILNRPLNRVLLVDDMCASALFQRSNLVRITPWMGEKDDTVLLQQLLPVLTHISKEFDIASTAMQLLSTNVYPSLFTY</sequence>
<dbReference type="PROSITE" id="PS50969">
    <property type="entry name" value="FCP1"/>
    <property type="match status" value="1"/>
</dbReference>
<dbReference type="RefSeq" id="XP_001308571.1">
    <property type="nucleotide sequence ID" value="XM_001308570.1"/>
</dbReference>
<dbReference type="InParanoid" id="A2FHG5"/>
<dbReference type="AlphaFoldDB" id="A2FHG5"/>